<reference evidence="2" key="1">
    <citation type="submission" date="2022-11" db="UniProtKB">
        <authorList>
            <consortium name="WormBaseParasite"/>
        </authorList>
    </citation>
    <scope>IDENTIFICATION</scope>
</reference>
<proteinExistence type="predicted"/>
<evidence type="ECO:0000313" key="1">
    <source>
        <dbReference type="Proteomes" id="UP000887540"/>
    </source>
</evidence>
<keyword evidence="1" id="KW-1185">Reference proteome</keyword>
<dbReference type="WBParaSite" id="ACRNAN_scaffold7766.g22403.t1">
    <property type="protein sequence ID" value="ACRNAN_scaffold7766.g22403.t1"/>
    <property type="gene ID" value="ACRNAN_scaffold7766.g22403"/>
</dbReference>
<name>A0A914EHA9_9BILA</name>
<protein>
    <submittedName>
        <fullName evidence="2">Uncharacterized protein</fullName>
    </submittedName>
</protein>
<sequence>NGYYAQNPRVIRETFRVGGKLSIRDLTDMDSLMINRHCIGREVYLLVRSSKSLESPFFIRDKRESRQEIQFSVMNGNNVEIEKIFL</sequence>
<accession>A0A914EHA9</accession>
<organism evidence="1 2">
    <name type="scientific">Acrobeloides nanus</name>
    <dbReference type="NCBI Taxonomy" id="290746"/>
    <lineage>
        <taxon>Eukaryota</taxon>
        <taxon>Metazoa</taxon>
        <taxon>Ecdysozoa</taxon>
        <taxon>Nematoda</taxon>
        <taxon>Chromadorea</taxon>
        <taxon>Rhabditida</taxon>
        <taxon>Tylenchina</taxon>
        <taxon>Cephalobomorpha</taxon>
        <taxon>Cephaloboidea</taxon>
        <taxon>Cephalobidae</taxon>
        <taxon>Acrobeloides</taxon>
    </lineage>
</organism>
<dbReference type="AlphaFoldDB" id="A0A914EHA9"/>
<evidence type="ECO:0000313" key="2">
    <source>
        <dbReference type="WBParaSite" id="ACRNAN_scaffold7766.g22403.t1"/>
    </source>
</evidence>
<dbReference type="Proteomes" id="UP000887540">
    <property type="component" value="Unplaced"/>
</dbReference>